<comment type="similarity">
    <text evidence="6">Belongs to the SEDS family. MrdB/RodA subfamily.</text>
</comment>
<accession>A0A918R8V6</accession>
<keyword evidence="8" id="KW-1185">Reference proteome</keyword>
<feature type="transmembrane region" description="Helical" evidence="6">
    <location>
        <begin position="271"/>
        <end position="291"/>
    </location>
</feature>
<keyword evidence="6" id="KW-0997">Cell inner membrane</keyword>
<evidence type="ECO:0000256" key="4">
    <source>
        <dbReference type="ARBA" id="ARBA00022989"/>
    </source>
</evidence>
<feature type="transmembrane region" description="Helical" evidence="6">
    <location>
        <begin position="182"/>
        <end position="202"/>
    </location>
</feature>
<comment type="subcellular location">
    <subcellularLocation>
        <location evidence="6">Cell inner membrane</location>
        <topology evidence="6">Multi-pass membrane protein</topology>
    </subcellularLocation>
    <subcellularLocation>
        <location evidence="1">Membrane</location>
        <topology evidence="1">Multi-pass membrane protein</topology>
    </subcellularLocation>
</comment>
<evidence type="ECO:0000256" key="3">
    <source>
        <dbReference type="ARBA" id="ARBA00022960"/>
    </source>
</evidence>
<proteinExistence type="inferred from homology"/>
<dbReference type="GO" id="GO:0071555">
    <property type="term" value="P:cell wall organization"/>
    <property type="evidence" value="ECO:0007669"/>
    <property type="project" value="UniProtKB-KW"/>
</dbReference>
<dbReference type="InterPro" id="IPR011923">
    <property type="entry name" value="RodA/MrdB"/>
</dbReference>
<dbReference type="AlphaFoldDB" id="A0A918R8V6"/>
<keyword evidence="3 6" id="KW-0133">Cell shape</keyword>
<dbReference type="EMBL" id="BMZD01000001">
    <property type="protein sequence ID" value="GGZ88733.1"/>
    <property type="molecule type" value="Genomic_DNA"/>
</dbReference>
<feature type="transmembrane region" description="Helical" evidence="6">
    <location>
        <begin position="47"/>
        <end position="63"/>
    </location>
</feature>
<comment type="function">
    <text evidence="6">Peptidoglycan polymerase that is essential for cell wall elongation.</text>
</comment>
<feature type="transmembrane region" description="Helical" evidence="6">
    <location>
        <begin position="75"/>
        <end position="100"/>
    </location>
</feature>
<evidence type="ECO:0000313" key="8">
    <source>
        <dbReference type="Proteomes" id="UP000634139"/>
    </source>
</evidence>
<dbReference type="GO" id="GO:0009252">
    <property type="term" value="P:peptidoglycan biosynthetic process"/>
    <property type="evidence" value="ECO:0007669"/>
    <property type="project" value="UniProtKB-UniRule"/>
</dbReference>
<dbReference type="GO" id="GO:0015648">
    <property type="term" value="F:lipid-linked peptidoglycan transporter activity"/>
    <property type="evidence" value="ECO:0007669"/>
    <property type="project" value="TreeGrafter"/>
</dbReference>
<dbReference type="GO" id="GO:0032153">
    <property type="term" value="C:cell division site"/>
    <property type="evidence" value="ECO:0007669"/>
    <property type="project" value="TreeGrafter"/>
</dbReference>
<dbReference type="HAMAP" id="MF_02079">
    <property type="entry name" value="PGT_RodA"/>
    <property type="match status" value="1"/>
</dbReference>
<keyword evidence="2 6" id="KW-0812">Transmembrane</keyword>
<evidence type="ECO:0000256" key="6">
    <source>
        <dbReference type="HAMAP-Rule" id="MF_02079"/>
    </source>
</evidence>
<comment type="caution">
    <text evidence="7">The sequence shown here is derived from an EMBL/GenBank/DDBJ whole genome shotgun (WGS) entry which is preliminary data.</text>
</comment>
<feature type="transmembrane region" description="Helical" evidence="6">
    <location>
        <begin position="337"/>
        <end position="358"/>
    </location>
</feature>
<dbReference type="EC" id="2.4.99.28" evidence="6"/>
<keyword evidence="6" id="KW-0808">Transferase</keyword>
<keyword evidence="5 6" id="KW-0472">Membrane</keyword>
<protein>
    <recommendedName>
        <fullName evidence="6">Peptidoglycan glycosyltransferase MrdB</fullName>
        <shortName evidence="6">PGT</shortName>
        <ecNumber evidence="6">2.4.99.28</ecNumber>
    </recommendedName>
    <alternativeName>
        <fullName evidence="6">Cell elongation protein RodA</fullName>
    </alternativeName>
    <alternativeName>
        <fullName evidence="6">Cell wall polymerase</fullName>
    </alternativeName>
    <alternativeName>
        <fullName evidence="6">Peptidoglycan polymerase</fullName>
        <shortName evidence="6">PG polymerase</shortName>
    </alternativeName>
</protein>
<organism evidence="7 8">
    <name type="scientific">Novosphingobium arvoryzae</name>
    <dbReference type="NCBI Taxonomy" id="1256514"/>
    <lineage>
        <taxon>Bacteria</taxon>
        <taxon>Pseudomonadati</taxon>
        <taxon>Pseudomonadota</taxon>
        <taxon>Alphaproteobacteria</taxon>
        <taxon>Sphingomonadales</taxon>
        <taxon>Sphingomonadaceae</taxon>
        <taxon>Novosphingobium</taxon>
    </lineage>
</organism>
<evidence type="ECO:0000256" key="5">
    <source>
        <dbReference type="ARBA" id="ARBA00023136"/>
    </source>
</evidence>
<keyword evidence="6" id="KW-1003">Cell membrane</keyword>
<keyword evidence="4 6" id="KW-1133">Transmembrane helix</keyword>
<comment type="catalytic activity">
    <reaction evidence="6">
        <text>[GlcNAc-(1-&gt;4)-Mur2Ac(oyl-L-Ala-gamma-D-Glu-L-Lys-D-Ala-D-Ala)](n)-di-trans,octa-cis-undecaprenyl diphosphate + beta-D-GlcNAc-(1-&gt;4)-Mur2Ac(oyl-L-Ala-gamma-D-Glu-L-Lys-D-Ala-D-Ala)-di-trans,octa-cis-undecaprenyl diphosphate = [GlcNAc-(1-&gt;4)-Mur2Ac(oyl-L-Ala-gamma-D-Glu-L-Lys-D-Ala-D-Ala)](n+1)-di-trans,octa-cis-undecaprenyl diphosphate + di-trans,octa-cis-undecaprenyl diphosphate + H(+)</text>
        <dbReference type="Rhea" id="RHEA:23708"/>
        <dbReference type="Rhea" id="RHEA-COMP:9602"/>
        <dbReference type="Rhea" id="RHEA-COMP:9603"/>
        <dbReference type="ChEBI" id="CHEBI:15378"/>
        <dbReference type="ChEBI" id="CHEBI:58405"/>
        <dbReference type="ChEBI" id="CHEBI:60033"/>
        <dbReference type="ChEBI" id="CHEBI:78435"/>
        <dbReference type="EC" id="2.4.99.28"/>
    </reaction>
</comment>
<reference evidence="7" key="2">
    <citation type="submission" date="2020-09" db="EMBL/GenBank/DDBJ databases">
        <authorList>
            <person name="Sun Q."/>
            <person name="Kim S."/>
        </authorList>
    </citation>
    <scope>NUCLEOTIDE SEQUENCE</scope>
    <source>
        <strain evidence="7">KCTC 32422</strain>
    </source>
</reference>
<dbReference type="GO" id="GO:0051301">
    <property type="term" value="P:cell division"/>
    <property type="evidence" value="ECO:0007669"/>
    <property type="project" value="InterPro"/>
</dbReference>
<sequence>MHFHVPAAIADQSWRAIAIVTALALIGAVALYSVAGGSGSPWAVTHIMRFSVFLTMALVMSFIPPDTYKPLLIPAYGASLVLLLVVLAIGQIGGGARSWINLGFMQLQPSELVKLTLLAVLARFFEMLPPRATATFAGMWPPAALTLVPFGLIAIQPDLGTAMLLLLSVVFLTFLAGLPLRLYIGAGLAALVVIPLAYFYLLMPHQQRRVTIFLNPESDPLGAGYHISQSFIAIGSGGLFGKGYLQGSQSQLHYLPETHTDFIFPAFAEEWGVVGAVVVIALFWLLLRWGWQVARSATTRFEQLLAAGLTCSLFLYISINLLMVTGFAPVVGIPLPLVSYGGSAMLTVMLSLGFLMSIDRKNRRMNR</sequence>
<reference evidence="7" key="1">
    <citation type="journal article" date="2014" name="Int. J. Syst. Evol. Microbiol.">
        <title>Complete genome sequence of Corynebacterium casei LMG S-19264T (=DSM 44701T), isolated from a smear-ripened cheese.</title>
        <authorList>
            <consortium name="US DOE Joint Genome Institute (JGI-PGF)"/>
            <person name="Walter F."/>
            <person name="Albersmeier A."/>
            <person name="Kalinowski J."/>
            <person name="Ruckert C."/>
        </authorList>
    </citation>
    <scope>NUCLEOTIDE SEQUENCE</scope>
    <source>
        <strain evidence="7">KCTC 32422</strain>
    </source>
</reference>
<feature type="transmembrane region" description="Helical" evidence="6">
    <location>
        <begin position="134"/>
        <end position="152"/>
    </location>
</feature>
<dbReference type="Pfam" id="PF01098">
    <property type="entry name" value="FTSW_RODA_SPOVE"/>
    <property type="match status" value="1"/>
</dbReference>
<name>A0A918R8V6_9SPHN</name>
<dbReference type="InterPro" id="IPR001182">
    <property type="entry name" value="FtsW/RodA"/>
</dbReference>
<keyword evidence="6" id="KW-0961">Cell wall biogenesis/degradation</keyword>
<evidence type="ECO:0000256" key="1">
    <source>
        <dbReference type="ARBA" id="ARBA00004141"/>
    </source>
</evidence>
<evidence type="ECO:0000313" key="7">
    <source>
        <dbReference type="EMBL" id="GGZ88733.1"/>
    </source>
</evidence>
<dbReference type="NCBIfam" id="TIGR02210">
    <property type="entry name" value="rodA_shape"/>
    <property type="match status" value="1"/>
</dbReference>
<keyword evidence="6" id="KW-0328">Glycosyltransferase</keyword>
<keyword evidence="6" id="KW-0573">Peptidoglycan synthesis</keyword>
<feature type="transmembrane region" description="Helical" evidence="6">
    <location>
        <begin position="159"/>
        <end position="176"/>
    </location>
</feature>
<evidence type="ECO:0000256" key="2">
    <source>
        <dbReference type="ARBA" id="ARBA00022692"/>
    </source>
</evidence>
<dbReference type="PANTHER" id="PTHR30474">
    <property type="entry name" value="CELL CYCLE PROTEIN"/>
    <property type="match status" value="1"/>
</dbReference>
<dbReference type="PANTHER" id="PTHR30474:SF1">
    <property type="entry name" value="PEPTIDOGLYCAN GLYCOSYLTRANSFERASE MRDB"/>
    <property type="match status" value="1"/>
</dbReference>
<dbReference type="GO" id="GO:0008360">
    <property type="term" value="P:regulation of cell shape"/>
    <property type="evidence" value="ECO:0007669"/>
    <property type="project" value="UniProtKB-KW"/>
</dbReference>
<dbReference type="GO" id="GO:0008955">
    <property type="term" value="F:peptidoglycan glycosyltransferase activity"/>
    <property type="evidence" value="ECO:0007669"/>
    <property type="project" value="UniProtKB-UniRule"/>
</dbReference>
<comment type="pathway">
    <text evidence="6">Cell wall biogenesis; peptidoglycan biosynthesis.</text>
</comment>
<feature type="transmembrane region" description="Helical" evidence="6">
    <location>
        <begin position="303"/>
        <end position="331"/>
    </location>
</feature>
<dbReference type="Proteomes" id="UP000634139">
    <property type="component" value="Unassembled WGS sequence"/>
</dbReference>
<feature type="transmembrane region" description="Helical" evidence="6">
    <location>
        <begin position="12"/>
        <end position="35"/>
    </location>
</feature>
<feature type="transmembrane region" description="Helical" evidence="6">
    <location>
        <begin position="223"/>
        <end position="245"/>
    </location>
</feature>
<dbReference type="RefSeq" id="WP_189538775.1">
    <property type="nucleotide sequence ID" value="NZ_BMZD01000001.1"/>
</dbReference>
<gene>
    <name evidence="6" type="primary">mrdB</name>
    <name evidence="6" type="synonym">rodA</name>
    <name evidence="7" type="ORF">GCM10011617_04590</name>
</gene>
<dbReference type="GO" id="GO:0005886">
    <property type="term" value="C:plasma membrane"/>
    <property type="evidence" value="ECO:0007669"/>
    <property type="project" value="UniProtKB-SubCell"/>
</dbReference>